<accession>A0A3R6JCI8</accession>
<dbReference type="Proteomes" id="UP000286598">
    <property type="component" value="Unassembled WGS sequence"/>
</dbReference>
<reference evidence="5 6" key="1">
    <citation type="submission" date="2018-08" db="EMBL/GenBank/DDBJ databases">
        <title>A genome reference for cultivated species of the human gut microbiota.</title>
        <authorList>
            <person name="Zou Y."/>
            <person name="Xue W."/>
            <person name="Luo G."/>
        </authorList>
    </citation>
    <scope>NUCLEOTIDE SEQUENCE [LARGE SCALE GENOMIC DNA]</scope>
    <source>
        <strain evidence="5 6">AF42-9</strain>
    </source>
</reference>
<evidence type="ECO:0000313" key="5">
    <source>
        <dbReference type="EMBL" id="RHK50927.1"/>
    </source>
</evidence>
<feature type="compositionally biased region" description="Basic and acidic residues" evidence="4">
    <location>
        <begin position="145"/>
        <end position="175"/>
    </location>
</feature>
<keyword evidence="6" id="KW-1185">Reference proteome</keyword>
<dbReference type="InterPro" id="IPR011990">
    <property type="entry name" value="TPR-like_helical_dom_sf"/>
</dbReference>
<dbReference type="AlphaFoldDB" id="A0A3R6JCI8"/>
<feature type="compositionally biased region" description="Basic and acidic residues" evidence="4">
    <location>
        <begin position="182"/>
        <end position="191"/>
    </location>
</feature>
<dbReference type="PROSITE" id="PS50005">
    <property type="entry name" value="TPR"/>
    <property type="match status" value="2"/>
</dbReference>
<feature type="repeat" description="TPR" evidence="3">
    <location>
        <begin position="24"/>
        <end position="57"/>
    </location>
</feature>
<comment type="caution">
    <text evidence="5">The sequence shown here is derived from an EMBL/GenBank/DDBJ whole genome shotgun (WGS) entry which is preliminary data.</text>
</comment>
<dbReference type="Gene3D" id="1.25.40.10">
    <property type="entry name" value="Tetratricopeptide repeat domain"/>
    <property type="match status" value="2"/>
</dbReference>
<evidence type="ECO:0000256" key="1">
    <source>
        <dbReference type="ARBA" id="ARBA00022737"/>
    </source>
</evidence>
<dbReference type="InterPro" id="IPR019734">
    <property type="entry name" value="TPR_rpt"/>
</dbReference>
<proteinExistence type="predicted"/>
<sequence>MQHEEVLVLSILMIQALVGFAQTDRQHIRYGNRWFKQDNYVKAEAEYRKAVDKNPSNPQALYNLGCALLMQKKDSAAIQQFEHAGKIETDPKRKAMAYHNIGWICQSLKMYGEAAEAYKESLRNNPSDNETRYNLALCMRQQKKNKQDKDKQQQKKQQNKGENKSKEKKEQDKNQKQQQQKQQEKMSKENAEQMLNAAMQQEQQTQQRIKDAMRQNRSRKLQKNW</sequence>
<dbReference type="InterPro" id="IPR051685">
    <property type="entry name" value="Ycf3/AcsC/BcsC/TPR_MFPF"/>
</dbReference>
<dbReference type="PANTHER" id="PTHR44943:SF8">
    <property type="entry name" value="TPR REPEAT-CONTAINING PROTEIN MJ0263"/>
    <property type="match status" value="1"/>
</dbReference>
<feature type="region of interest" description="Disordered" evidence="4">
    <location>
        <begin position="141"/>
        <end position="225"/>
    </location>
</feature>
<dbReference type="EMBL" id="QRNO01000024">
    <property type="protein sequence ID" value="RHK50927.1"/>
    <property type="molecule type" value="Genomic_DNA"/>
</dbReference>
<dbReference type="Pfam" id="PF13414">
    <property type="entry name" value="TPR_11"/>
    <property type="match status" value="1"/>
</dbReference>
<protein>
    <submittedName>
        <fullName evidence="5">Tetratricopeptide repeat protein</fullName>
    </submittedName>
</protein>
<name>A0A3R6JCI8_9BACT</name>
<dbReference type="OrthoDB" id="1525165at2"/>
<evidence type="ECO:0000313" key="6">
    <source>
        <dbReference type="Proteomes" id="UP000286598"/>
    </source>
</evidence>
<dbReference type="SUPFAM" id="SSF48452">
    <property type="entry name" value="TPR-like"/>
    <property type="match status" value="1"/>
</dbReference>
<feature type="compositionally biased region" description="Basic residues" evidence="4">
    <location>
        <begin position="216"/>
        <end position="225"/>
    </location>
</feature>
<dbReference type="SMART" id="SM00028">
    <property type="entry name" value="TPR"/>
    <property type="match status" value="3"/>
</dbReference>
<keyword evidence="1" id="KW-0677">Repeat</keyword>
<keyword evidence="2 3" id="KW-0802">TPR repeat</keyword>
<evidence type="ECO:0000256" key="4">
    <source>
        <dbReference type="SAM" id="MobiDB-lite"/>
    </source>
</evidence>
<feature type="repeat" description="TPR" evidence="3">
    <location>
        <begin position="95"/>
        <end position="128"/>
    </location>
</feature>
<evidence type="ECO:0000256" key="2">
    <source>
        <dbReference type="ARBA" id="ARBA00022803"/>
    </source>
</evidence>
<evidence type="ECO:0000256" key="3">
    <source>
        <dbReference type="PROSITE-ProRule" id="PRU00339"/>
    </source>
</evidence>
<dbReference type="PANTHER" id="PTHR44943">
    <property type="entry name" value="CELLULOSE SYNTHASE OPERON PROTEIN C"/>
    <property type="match status" value="1"/>
</dbReference>
<gene>
    <name evidence="5" type="ORF">DW060_06160</name>
</gene>
<dbReference type="Pfam" id="PF00515">
    <property type="entry name" value="TPR_1"/>
    <property type="match status" value="1"/>
</dbReference>
<organism evidence="5 6">
    <name type="scientific">Leyella stercorea</name>
    <dbReference type="NCBI Taxonomy" id="363265"/>
    <lineage>
        <taxon>Bacteria</taxon>
        <taxon>Pseudomonadati</taxon>
        <taxon>Bacteroidota</taxon>
        <taxon>Bacteroidia</taxon>
        <taxon>Bacteroidales</taxon>
        <taxon>Prevotellaceae</taxon>
        <taxon>Leyella</taxon>
    </lineage>
</organism>